<proteinExistence type="predicted"/>
<gene>
    <name evidence="8" type="ORF">Spb1_07480</name>
</gene>
<dbReference type="EMBL" id="CP036299">
    <property type="protein sequence ID" value="QDV28882.1"/>
    <property type="molecule type" value="Genomic_DNA"/>
</dbReference>
<dbReference type="KEGG" id="peh:Spb1_07480"/>
<dbReference type="CDD" id="cd07398">
    <property type="entry name" value="MPP_YbbF-LpxH"/>
    <property type="match status" value="1"/>
</dbReference>
<dbReference type="GO" id="GO:0016020">
    <property type="term" value="C:membrane"/>
    <property type="evidence" value="ECO:0007669"/>
    <property type="project" value="GOC"/>
</dbReference>
<feature type="compositionally biased region" description="Basic and acidic residues" evidence="6">
    <location>
        <begin position="78"/>
        <end position="101"/>
    </location>
</feature>
<evidence type="ECO:0000259" key="7">
    <source>
        <dbReference type="Pfam" id="PF00149"/>
    </source>
</evidence>
<dbReference type="Pfam" id="PF00149">
    <property type="entry name" value="Metallophos"/>
    <property type="match status" value="1"/>
</dbReference>
<feature type="domain" description="Calcineurin-like phosphoesterase" evidence="7">
    <location>
        <begin position="119"/>
        <end position="318"/>
    </location>
</feature>
<dbReference type="OrthoDB" id="9802481at2"/>
<evidence type="ECO:0000256" key="6">
    <source>
        <dbReference type="SAM" id="MobiDB-lite"/>
    </source>
</evidence>
<dbReference type="InterPro" id="IPR029052">
    <property type="entry name" value="Metallo-depent_PP-like"/>
</dbReference>
<evidence type="ECO:0000256" key="2">
    <source>
        <dbReference type="ARBA" id="ARBA00022519"/>
    </source>
</evidence>
<evidence type="ECO:0000256" key="5">
    <source>
        <dbReference type="ARBA" id="ARBA00023211"/>
    </source>
</evidence>
<feature type="region of interest" description="Disordered" evidence="6">
    <location>
        <begin position="1"/>
        <end position="43"/>
    </location>
</feature>
<protein>
    <submittedName>
        <fullName evidence="8">UDP-2,3-diacylglucosamine hydrolase</fullName>
    </submittedName>
</protein>
<evidence type="ECO:0000256" key="3">
    <source>
        <dbReference type="ARBA" id="ARBA00022723"/>
    </source>
</evidence>
<keyword evidence="2" id="KW-0997">Cell inner membrane</keyword>
<dbReference type="PANTHER" id="PTHR34990:SF2">
    <property type="entry name" value="BLL8164 PROTEIN"/>
    <property type="match status" value="1"/>
</dbReference>
<dbReference type="Proteomes" id="UP000315349">
    <property type="component" value="Chromosome"/>
</dbReference>
<evidence type="ECO:0000313" key="8">
    <source>
        <dbReference type="EMBL" id="QDV28882.1"/>
    </source>
</evidence>
<reference evidence="8 9" key="1">
    <citation type="submission" date="2019-02" db="EMBL/GenBank/DDBJ databases">
        <title>Deep-cultivation of Planctomycetes and their phenomic and genomic characterization uncovers novel biology.</title>
        <authorList>
            <person name="Wiegand S."/>
            <person name="Jogler M."/>
            <person name="Boedeker C."/>
            <person name="Pinto D."/>
            <person name="Vollmers J."/>
            <person name="Rivas-Marin E."/>
            <person name="Kohn T."/>
            <person name="Peeters S.H."/>
            <person name="Heuer A."/>
            <person name="Rast P."/>
            <person name="Oberbeckmann S."/>
            <person name="Bunk B."/>
            <person name="Jeske O."/>
            <person name="Meyerdierks A."/>
            <person name="Storesund J.E."/>
            <person name="Kallscheuer N."/>
            <person name="Luecker S."/>
            <person name="Lage O.M."/>
            <person name="Pohl T."/>
            <person name="Merkel B.J."/>
            <person name="Hornburger P."/>
            <person name="Mueller R.-W."/>
            <person name="Bruemmer F."/>
            <person name="Labrenz M."/>
            <person name="Spormann A.M."/>
            <person name="Op den Camp H."/>
            <person name="Overmann J."/>
            <person name="Amann R."/>
            <person name="Jetten M.S.M."/>
            <person name="Mascher T."/>
            <person name="Medema M.H."/>
            <person name="Devos D.P."/>
            <person name="Kaster A.-K."/>
            <person name="Ovreas L."/>
            <person name="Rohde M."/>
            <person name="Galperin M.Y."/>
            <person name="Jogler C."/>
        </authorList>
    </citation>
    <scope>NUCLEOTIDE SEQUENCE [LARGE SCALE GENOMIC DNA]</scope>
    <source>
        <strain evidence="8 9">Spb1</strain>
    </source>
</reference>
<keyword evidence="3" id="KW-0479">Metal-binding</keyword>
<dbReference type="AlphaFoldDB" id="A0A518GJV5"/>
<dbReference type="GO" id="GO:0009245">
    <property type="term" value="P:lipid A biosynthetic process"/>
    <property type="evidence" value="ECO:0007669"/>
    <property type="project" value="TreeGrafter"/>
</dbReference>
<evidence type="ECO:0000313" key="9">
    <source>
        <dbReference type="Proteomes" id="UP000315349"/>
    </source>
</evidence>
<dbReference type="Gene3D" id="3.60.21.10">
    <property type="match status" value="1"/>
</dbReference>
<dbReference type="InterPro" id="IPR004843">
    <property type="entry name" value="Calcineurin-like_PHP"/>
</dbReference>
<sequence length="403" mass="45045">MLANSMAVGREFAKGEHPGSTPDEGNQGRFLSSGPEVSATLPDVHSLRNTHFLPGREALEQLEWNWRPAGSGRPGPRHPGEDQKRGKDLLGEFPAPRERGVSVESRLSPVEDRQERVIRTVFVSDTHLGCRHAHAVELLDFLRSVEPESLYLVGDIIDGWKLKKSFAWKQVYNDILSRLHELAASGTKIYLTPGNHDAFLRRFQWGFDFVTIEDEFIFEAADGRKYLVIHGDKFDVVEQSAQWVSGVASIGYDLLLSANWLFSRWFKAPASGSYSFSGRVKRSVKQAVRYISSFEQRLARYALEQGCEGVICGHIHTPAHDHRHGIVYCNTGDWVENCTAFVEYAHGEMELIHYFETFSTRKTSAADCSHETSVTDNSLPLPIPALACACSELAPQDLAAVPC</sequence>
<dbReference type="RefSeq" id="WP_145295948.1">
    <property type="nucleotide sequence ID" value="NZ_CP036299.1"/>
</dbReference>
<keyword evidence="1" id="KW-1003">Cell membrane</keyword>
<keyword evidence="5" id="KW-0464">Manganese</keyword>
<organism evidence="8 9">
    <name type="scientific">Planctopirus ephydatiae</name>
    <dbReference type="NCBI Taxonomy" id="2528019"/>
    <lineage>
        <taxon>Bacteria</taxon>
        <taxon>Pseudomonadati</taxon>
        <taxon>Planctomycetota</taxon>
        <taxon>Planctomycetia</taxon>
        <taxon>Planctomycetales</taxon>
        <taxon>Planctomycetaceae</taxon>
        <taxon>Planctopirus</taxon>
    </lineage>
</organism>
<dbReference type="PANTHER" id="PTHR34990">
    <property type="entry name" value="UDP-2,3-DIACYLGLUCOSAMINE HYDROLASE-RELATED"/>
    <property type="match status" value="1"/>
</dbReference>
<dbReference type="GO" id="GO:0046872">
    <property type="term" value="F:metal ion binding"/>
    <property type="evidence" value="ECO:0007669"/>
    <property type="project" value="UniProtKB-KW"/>
</dbReference>
<keyword evidence="8" id="KW-0378">Hydrolase</keyword>
<feature type="region of interest" description="Disordered" evidence="6">
    <location>
        <begin position="66"/>
        <end position="106"/>
    </location>
</feature>
<keyword evidence="9" id="KW-1185">Reference proteome</keyword>
<dbReference type="InterPro" id="IPR043461">
    <property type="entry name" value="LpxH-like"/>
</dbReference>
<evidence type="ECO:0000256" key="4">
    <source>
        <dbReference type="ARBA" id="ARBA00023136"/>
    </source>
</evidence>
<accession>A0A518GJV5</accession>
<dbReference type="GO" id="GO:0008758">
    <property type="term" value="F:UDP-2,3-diacylglucosamine hydrolase activity"/>
    <property type="evidence" value="ECO:0007669"/>
    <property type="project" value="TreeGrafter"/>
</dbReference>
<dbReference type="SUPFAM" id="SSF56300">
    <property type="entry name" value="Metallo-dependent phosphatases"/>
    <property type="match status" value="1"/>
</dbReference>
<evidence type="ECO:0000256" key="1">
    <source>
        <dbReference type="ARBA" id="ARBA00022475"/>
    </source>
</evidence>
<keyword evidence="4" id="KW-0472">Membrane</keyword>
<name>A0A518GJV5_9PLAN</name>